<protein>
    <submittedName>
        <fullName evidence="4">Uncharacterized protein</fullName>
    </submittedName>
</protein>
<accession>A0AAW1VIE7</accession>
<proteinExistence type="predicted"/>
<reference evidence="4 5" key="1">
    <citation type="submission" date="2023-03" db="EMBL/GenBank/DDBJ databases">
        <title>Genome insight into feeding habits of ladybird beetles.</title>
        <authorList>
            <person name="Li H.-S."/>
            <person name="Huang Y.-H."/>
            <person name="Pang H."/>
        </authorList>
    </citation>
    <scope>NUCLEOTIDE SEQUENCE [LARGE SCALE GENOMIC DNA]</scope>
    <source>
        <strain evidence="4">SYSU_2023b</strain>
        <tissue evidence="4">Whole body</tissue>
    </source>
</reference>
<organism evidence="4 5">
    <name type="scientific">Henosepilachna vigintioctopunctata</name>
    <dbReference type="NCBI Taxonomy" id="420089"/>
    <lineage>
        <taxon>Eukaryota</taxon>
        <taxon>Metazoa</taxon>
        <taxon>Ecdysozoa</taxon>
        <taxon>Arthropoda</taxon>
        <taxon>Hexapoda</taxon>
        <taxon>Insecta</taxon>
        <taxon>Pterygota</taxon>
        <taxon>Neoptera</taxon>
        <taxon>Endopterygota</taxon>
        <taxon>Coleoptera</taxon>
        <taxon>Polyphaga</taxon>
        <taxon>Cucujiformia</taxon>
        <taxon>Coccinelloidea</taxon>
        <taxon>Coccinellidae</taxon>
        <taxon>Epilachninae</taxon>
        <taxon>Epilachnini</taxon>
        <taxon>Henosepilachna</taxon>
    </lineage>
</organism>
<dbReference type="Gene3D" id="3.30.70.1230">
    <property type="entry name" value="Nucleotide cyclase"/>
    <property type="match status" value="2"/>
</dbReference>
<dbReference type="InterPro" id="IPR029787">
    <property type="entry name" value="Nucleotide_cyclase"/>
</dbReference>
<evidence type="ECO:0000313" key="5">
    <source>
        <dbReference type="Proteomes" id="UP001431783"/>
    </source>
</evidence>
<dbReference type="GO" id="GO:0005524">
    <property type="term" value="F:ATP binding"/>
    <property type="evidence" value="ECO:0007669"/>
    <property type="project" value="UniProtKB-KW"/>
</dbReference>
<keyword evidence="3" id="KW-0456">Lyase</keyword>
<dbReference type="InterPro" id="IPR027417">
    <property type="entry name" value="P-loop_NTPase"/>
</dbReference>
<name>A0AAW1VIE7_9CUCU</name>
<evidence type="ECO:0000256" key="3">
    <source>
        <dbReference type="ARBA" id="ARBA00023239"/>
    </source>
</evidence>
<dbReference type="Proteomes" id="UP001431783">
    <property type="component" value="Unassembled WGS sequence"/>
</dbReference>
<keyword evidence="1" id="KW-0547">Nucleotide-binding</keyword>
<evidence type="ECO:0000256" key="2">
    <source>
        <dbReference type="ARBA" id="ARBA00022840"/>
    </source>
</evidence>
<dbReference type="AlphaFoldDB" id="A0AAW1VIE7"/>
<dbReference type="PANTHER" id="PTHR16305">
    <property type="entry name" value="TESTICULAR SOLUBLE ADENYLYL CYCLASE"/>
    <property type="match status" value="1"/>
</dbReference>
<evidence type="ECO:0000256" key="1">
    <source>
        <dbReference type="ARBA" id="ARBA00022741"/>
    </source>
</evidence>
<keyword evidence="5" id="KW-1185">Reference proteome</keyword>
<dbReference type="Gene3D" id="3.40.50.300">
    <property type="entry name" value="P-loop containing nucleotide triphosphate hydrolases"/>
    <property type="match status" value="1"/>
</dbReference>
<sequence length="610" mass="70453">MEVKLLSEHHQIPKQINLIQSKKRSDTLVSFLPDELLRILVLKEKETVNFTGVVLLIDIHELTEIARKLSQEELFKEDATTNAYLSAIIEIIHYYEGDIQDFTPTQMIVIWKPKLNTRLYSLIDDIVLCAMNIKNIMNNFNMEMELDFKIKQIISCGNLSLRIIGDKISKCWVIEGNIIHECLVAITPYKGKNILLTMNAWGHLYESKYNVKFTTKGSIEVAKRIFLPVEKEQEMKFKSDSQELWYLCSEHLKFRNVFLDEMKIQCITTKYSSHINELIRVITPRKIVKLITGKPIAKDLELFVVEYVTDKVKEHQPLEYLTELQEATIQTIHVGTIYRGENNWSNLVNDVYCAIQKIVMEKSGCVVNKRICQKQTIVFVVAFGLHSNLDVNFSQRALSTSRAIIRELKLFKDVRNVNITISTELVHTAVFGHPFRKNYFVIGNKTVEEPRSVYFKIFCDGKTYENSKLPSNQFLLQTLNVPNRRIDGKMVFEFIDVKKQVYGDSKEDITVIGRKDKLDYIENMLFNPKRVDSFNAIVVKGLSKSGKSTILRKIMSKCENKNLPLAYLNLCGGKSKPYFCVSAIYRQLLEFHASKSRIPRLITTLTNCGI</sequence>
<dbReference type="GO" id="GO:0004016">
    <property type="term" value="F:adenylate cyclase activity"/>
    <property type="evidence" value="ECO:0007669"/>
    <property type="project" value="TreeGrafter"/>
</dbReference>
<keyword evidence="2" id="KW-0067">ATP-binding</keyword>
<dbReference type="SUPFAM" id="SSF55073">
    <property type="entry name" value="Nucleotide cyclase"/>
    <property type="match status" value="1"/>
</dbReference>
<evidence type="ECO:0000313" key="4">
    <source>
        <dbReference type="EMBL" id="KAK9892139.1"/>
    </source>
</evidence>
<dbReference type="SUPFAM" id="SSF52540">
    <property type="entry name" value="P-loop containing nucleoside triphosphate hydrolases"/>
    <property type="match status" value="1"/>
</dbReference>
<gene>
    <name evidence="4" type="ORF">WA026_018338</name>
</gene>
<dbReference type="EMBL" id="JARQZJ010000132">
    <property type="protein sequence ID" value="KAK9892139.1"/>
    <property type="molecule type" value="Genomic_DNA"/>
</dbReference>
<dbReference type="GO" id="GO:0005737">
    <property type="term" value="C:cytoplasm"/>
    <property type="evidence" value="ECO:0007669"/>
    <property type="project" value="TreeGrafter"/>
</dbReference>
<dbReference type="PANTHER" id="PTHR16305:SF28">
    <property type="entry name" value="GUANYLATE CYCLASE DOMAIN-CONTAINING PROTEIN"/>
    <property type="match status" value="1"/>
</dbReference>
<comment type="caution">
    <text evidence="4">The sequence shown here is derived from an EMBL/GenBank/DDBJ whole genome shotgun (WGS) entry which is preliminary data.</text>
</comment>